<dbReference type="Gene3D" id="1.20.1220.20">
    <property type="entry name" value="Uncharcterised protein PF01724"/>
    <property type="match status" value="1"/>
</dbReference>
<organism evidence="1 2">
    <name type="scientific">Pseudocalidococcus azoricus BACA0444</name>
    <dbReference type="NCBI Taxonomy" id="2918990"/>
    <lineage>
        <taxon>Bacteria</taxon>
        <taxon>Bacillati</taxon>
        <taxon>Cyanobacteriota</taxon>
        <taxon>Cyanophyceae</taxon>
        <taxon>Acaryochloridales</taxon>
        <taxon>Thermosynechococcaceae</taxon>
        <taxon>Pseudocalidococcus</taxon>
        <taxon>Pseudocalidococcus azoricus</taxon>
    </lineage>
</organism>
<dbReference type="AlphaFoldDB" id="A0AAE4JZD5"/>
<accession>A0AAE4JZD5</accession>
<dbReference type="Proteomes" id="UP001268256">
    <property type="component" value="Unassembled WGS sequence"/>
</dbReference>
<protein>
    <submittedName>
        <fullName evidence="1">DUF29 domain-containing protein</fullName>
    </submittedName>
</protein>
<dbReference type="Pfam" id="PF01724">
    <property type="entry name" value="DUF29"/>
    <property type="match status" value="1"/>
</dbReference>
<comment type="caution">
    <text evidence="1">The sequence shown here is derived from an EMBL/GenBank/DDBJ whole genome shotgun (WGS) entry which is preliminary data.</text>
</comment>
<name>A0AAE4JZD5_9CYAN</name>
<reference evidence="2" key="1">
    <citation type="submission" date="2023-07" db="EMBL/GenBank/DDBJ databases">
        <authorList>
            <person name="Luz R."/>
            <person name="Cordeiro R."/>
            <person name="Fonseca A."/>
            <person name="Goncalves V."/>
        </authorList>
    </citation>
    <scope>NUCLEOTIDE SEQUENCE [LARGE SCALE GENOMIC DNA]</scope>
    <source>
        <strain evidence="2">BACA0444</strain>
    </source>
</reference>
<evidence type="ECO:0000313" key="2">
    <source>
        <dbReference type="Proteomes" id="UP001268256"/>
    </source>
</evidence>
<dbReference type="PANTHER" id="PTHR34235:SF4">
    <property type="entry name" value="SLR0291 PROTEIN"/>
    <property type="match status" value="1"/>
</dbReference>
<evidence type="ECO:0000313" key="1">
    <source>
        <dbReference type="EMBL" id="MDS3861974.1"/>
    </source>
</evidence>
<dbReference type="RefSeq" id="WP_322879195.1">
    <property type="nucleotide sequence ID" value="NZ_JAVMIP010000019.1"/>
</dbReference>
<dbReference type="PANTHER" id="PTHR34235">
    <property type="entry name" value="SLR1203 PROTEIN-RELATED"/>
    <property type="match status" value="1"/>
</dbReference>
<proteinExistence type="predicted"/>
<keyword evidence="2" id="KW-1185">Reference proteome</keyword>
<gene>
    <name evidence="1" type="ORF">RIF25_14310</name>
</gene>
<sequence>MVLLPQSPTHPTLYDTDFWAWTQTQVKLLQDQQWEHLDLPNLIEEIESLGRQQRQELRNRLSVLIGHLLKWHFQPEQRTRSWVSTIRIQRIDTLDLLDDNPSHKPYLAQIIPRVYVMGLELAIKETDLPPAHFPENCPYALEQILDSKFFSGEPSELLANFER</sequence>
<dbReference type="EMBL" id="JAVMIP010000019">
    <property type="protein sequence ID" value="MDS3861974.1"/>
    <property type="molecule type" value="Genomic_DNA"/>
</dbReference>
<dbReference type="InterPro" id="IPR002636">
    <property type="entry name" value="DUF29"/>
</dbReference>